<protein>
    <submittedName>
        <fullName evidence="2">Uncharacterized protein</fullName>
    </submittedName>
</protein>
<proteinExistence type="predicted"/>
<keyword evidence="3" id="KW-1185">Reference proteome</keyword>
<gene>
    <name evidence="1" type="ORF">BJ972_000702</name>
    <name evidence="2" type="ORF">ESP50_08960</name>
</gene>
<dbReference type="Proteomes" id="UP000292686">
    <property type="component" value="Unassembled WGS sequence"/>
</dbReference>
<evidence type="ECO:0000313" key="1">
    <source>
        <dbReference type="EMBL" id="NYD66183.1"/>
    </source>
</evidence>
<sequence>MIETRRPRSLLPWTLQSILREGVTPRPAEDFGWVRVTVRDDDDGPAEWLGSYDRADALVVVARLVAGLVEFDAFDPEVREAAVGNGFVIVKHPRLATLAGHHAAAVARGERDGAAALLVALRGEVIAAAHRGERLTAIARSARLTPERVRSWSRSSLPSIR</sequence>
<reference evidence="1 4" key="2">
    <citation type="submission" date="2020-07" db="EMBL/GenBank/DDBJ databases">
        <title>Sequencing the genomes of 1000 actinobacteria strains.</title>
        <authorList>
            <person name="Klenk H.-P."/>
        </authorList>
    </citation>
    <scope>NUCLEOTIDE SEQUENCE [LARGE SCALE GENOMIC DNA]</scope>
    <source>
        <strain evidence="1 4">DSM 23870</strain>
    </source>
</reference>
<dbReference type="RefSeq" id="WP_129174259.1">
    <property type="nucleotide sequence ID" value="NZ_JACCBI010000001.1"/>
</dbReference>
<evidence type="ECO:0000313" key="3">
    <source>
        <dbReference type="Proteomes" id="UP000292686"/>
    </source>
</evidence>
<dbReference type="AlphaFoldDB" id="A0A4Q2M939"/>
<comment type="caution">
    <text evidence="2">The sequence shown here is derived from an EMBL/GenBank/DDBJ whole genome shotgun (WGS) entry which is preliminary data.</text>
</comment>
<evidence type="ECO:0000313" key="4">
    <source>
        <dbReference type="Proteomes" id="UP000581087"/>
    </source>
</evidence>
<organism evidence="2 3">
    <name type="scientific">Agromyces atrinae</name>
    <dbReference type="NCBI Taxonomy" id="592376"/>
    <lineage>
        <taxon>Bacteria</taxon>
        <taxon>Bacillati</taxon>
        <taxon>Actinomycetota</taxon>
        <taxon>Actinomycetes</taxon>
        <taxon>Micrococcales</taxon>
        <taxon>Microbacteriaceae</taxon>
        <taxon>Agromyces</taxon>
    </lineage>
</organism>
<accession>A0A4Q2M939</accession>
<evidence type="ECO:0000313" key="2">
    <source>
        <dbReference type="EMBL" id="RXZ86521.1"/>
    </source>
</evidence>
<dbReference type="EMBL" id="JACCBI010000001">
    <property type="protein sequence ID" value="NYD66183.1"/>
    <property type="molecule type" value="Genomic_DNA"/>
</dbReference>
<reference evidence="2 3" key="1">
    <citation type="submission" date="2019-01" db="EMBL/GenBank/DDBJ databases">
        <title>Agromyces.</title>
        <authorList>
            <person name="Li J."/>
        </authorList>
    </citation>
    <scope>NUCLEOTIDE SEQUENCE [LARGE SCALE GENOMIC DNA]</scope>
    <source>
        <strain evidence="2 3">DSM 23870</strain>
    </source>
</reference>
<dbReference type="Proteomes" id="UP000581087">
    <property type="component" value="Unassembled WGS sequence"/>
</dbReference>
<name>A0A4Q2M939_9MICO</name>
<dbReference type="EMBL" id="SDPM01000004">
    <property type="protein sequence ID" value="RXZ86521.1"/>
    <property type="molecule type" value="Genomic_DNA"/>
</dbReference>